<protein>
    <submittedName>
        <fullName evidence="9">Murein L,D-transpeptidase</fullName>
    </submittedName>
</protein>
<dbReference type="InterPro" id="IPR038063">
    <property type="entry name" value="Transpep_catalytic_dom"/>
</dbReference>
<dbReference type="Gene3D" id="1.10.101.10">
    <property type="entry name" value="PGBD-like superfamily/PGBD"/>
    <property type="match status" value="1"/>
</dbReference>
<keyword evidence="4 7" id="KW-0133">Cell shape</keyword>
<evidence type="ECO:0000256" key="2">
    <source>
        <dbReference type="ARBA" id="ARBA00005992"/>
    </source>
</evidence>
<evidence type="ECO:0000256" key="4">
    <source>
        <dbReference type="ARBA" id="ARBA00022960"/>
    </source>
</evidence>
<feature type="active site" description="Nucleophile" evidence="7">
    <location>
        <position position="445"/>
    </location>
</feature>
<evidence type="ECO:0000259" key="8">
    <source>
        <dbReference type="PROSITE" id="PS52029"/>
    </source>
</evidence>
<dbReference type="PROSITE" id="PS51257">
    <property type="entry name" value="PROKAR_LIPOPROTEIN"/>
    <property type="match status" value="1"/>
</dbReference>
<dbReference type="InterPro" id="IPR045380">
    <property type="entry name" value="LD_TPept_scaffold_dom"/>
</dbReference>
<evidence type="ECO:0000256" key="7">
    <source>
        <dbReference type="PROSITE-ProRule" id="PRU01373"/>
    </source>
</evidence>
<gene>
    <name evidence="9" type="ORF">ACFSR3_15985</name>
</gene>
<evidence type="ECO:0000256" key="5">
    <source>
        <dbReference type="ARBA" id="ARBA00022984"/>
    </source>
</evidence>
<keyword evidence="3" id="KW-0808">Transferase</keyword>
<comment type="caution">
    <text evidence="9">The sequence shown here is derived from an EMBL/GenBank/DDBJ whole genome shotgun (WGS) entry which is preliminary data.</text>
</comment>
<proteinExistence type="inferred from homology"/>
<dbReference type="InterPro" id="IPR005490">
    <property type="entry name" value="LD_TPept_cat_dom"/>
</dbReference>
<dbReference type="PANTHER" id="PTHR41533:SF2">
    <property type="entry name" value="BLR7131 PROTEIN"/>
    <property type="match status" value="1"/>
</dbReference>
<dbReference type="PROSITE" id="PS52029">
    <property type="entry name" value="LD_TPASE"/>
    <property type="match status" value="1"/>
</dbReference>
<sequence>MKKVNSILAVILGVTFLTFSCNKKKDGDDVSDNTEVHDHEDPTIPLDTTKFAAFFQKHPDFKQFEKEVRQLYSKHHHYVWQDKGGLIEFADVIHNRVNQLDNEGLELKIPYKEELNAIFDNPQSKPDTDSELLISSMYFYYAKNVLEGLDTDKRQEVGWYLPRQKVDYVAYLDSLMLDPKLIKQDESELLSQYYSLRKGLKKYREIEKKGSWGTIALDEGVKSLKQGDSAAAVVQIRKRLTLEGYMKNDNGKAVYDSELYEGLKAYEDKHNRVFDGKIGPAIVREMNVPLNQLIKTISINMERCRWISPDMDKAPEVIAVNIPSYRLVYFKKGKPVFTSKVVVGKELNKTVVFSGMMSYLNFAPYWNVPTSILNKEIKPGIAKDPNYLAKHNMEWYQGRVRQKPGGQNSLGKVKFMFPNSNNIYLHDTPAKSLFNQDDRAFSHGCVRVEKARELAVMITKEDGNWTEAQVDAKMNASKESTYVLKKKIPVYIAYFTAWADENGNVAFFEDIYKRDERLAGLLYAAK</sequence>
<evidence type="ECO:0000256" key="3">
    <source>
        <dbReference type="ARBA" id="ARBA00022679"/>
    </source>
</evidence>
<dbReference type="InterPro" id="IPR052905">
    <property type="entry name" value="LD-transpeptidase_YkuD-like"/>
</dbReference>
<dbReference type="RefSeq" id="WP_114757272.1">
    <property type="nucleotide sequence ID" value="NZ_JBHUMD010000030.1"/>
</dbReference>
<comment type="pathway">
    <text evidence="1 7">Cell wall biogenesis; peptidoglycan biosynthesis.</text>
</comment>
<name>A0ABW5NXZ3_9FLAO</name>
<reference evidence="10" key="1">
    <citation type="journal article" date="2019" name="Int. J. Syst. Evol. Microbiol.">
        <title>The Global Catalogue of Microorganisms (GCM) 10K type strain sequencing project: providing services to taxonomists for standard genome sequencing and annotation.</title>
        <authorList>
            <consortium name="The Broad Institute Genomics Platform"/>
            <consortium name="The Broad Institute Genome Sequencing Center for Infectious Disease"/>
            <person name="Wu L."/>
            <person name="Ma J."/>
        </authorList>
    </citation>
    <scope>NUCLEOTIDE SEQUENCE [LARGE SCALE GENOMIC DNA]</scope>
    <source>
        <strain evidence="10">KCTC 42107</strain>
    </source>
</reference>
<accession>A0ABW5NXZ3</accession>
<dbReference type="Pfam" id="PF20142">
    <property type="entry name" value="Scaffold"/>
    <property type="match status" value="1"/>
</dbReference>
<keyword evidence="10" id="KW-1185">Reference proteome</keyword>
<dbReference type="PANTHER" id="PTHR41533">
    <property type="entry name" value="L,D-TRANSPEPTIDASE HI_1667-RELATED"/>
    <property type="match status" value="1"/>
</dbReference>
<evidence type="ECO:0000256" key="1">
    <source>
        <dbReference type="ARBA" id="ARBA00004752"/>
    </source>
</evidence>
<dbReference type="CDD" id="cd16913">
    <property type="entry name" value="YkuD_like"/>
    <property type="match status" value="1"/>
</dbReference>
<dbReference type="Gene3D" id="2.40.440.10">
    <property type="entry name" value="L,D-transpeptidase catalytic domain-like"/>
    <property type="match status" value="1"/>
</dbReference>
<dbReference type="Proteomes" id="UP001597480">
    <property type="component" value="Unassembled WGS sequence"/>
</dbReference>
<feature type="domain" description="L,D-TPase catalytic" evidence="8">
    <location>
        <begin position="316"/>
        <end position="471"/>
    </location>
</feature>
<dbReference type="SUPFAM" id="SSF141523">
    <property type="entry name" value="L,D-transpeptidase catalytic domain-like"/>
    <property type="match status" value="1"/>
</dbReference>
<evidence type="ECO:0000256" key="6">
    <source>
        <dbReference type="ARBA" id="ARBA00023316"/>
    </source>
</evidence>
<dbReference type="Pfam" id="PF03734">
    <property type="entry name" value="YkuD"/>
    <property type="match status" value="1"/>
</dbReference>
<dbReference type="SUPFAM" id="SSF47090">
    <property type="entry name" value="PGBD-like"/>
    <property type="match status" value="1"/>
</dbReference>
<evidence type="ECO:0000313" key="9">
    <source>
        <dbReference type="EMBL" id="MFD2603566.1"/>
    </source>
</evidence>
<evidence type="ECO:0000313" key="10">
    <source>
        <dbReference type="Proteomes" id="UP001597480"/>
    </source>
</evidence>
<dbReference type="InterPro" id="IPR036366">
    <property type="entry name" value="PGBDSf"/>
</dbReference>
<dbReference type="EMBL" id="JBHUMD010000030">
    <property type="protein sequence ID" value="MFD2603566.1"/>
    <property type="molecule type" value="Genomic_DNA"/>
</dbReference>
<keyword evidence="6 7" id="KW-0961">Cell wall biogenesis/degradation</keyword>
<feature type="active site" description="Proton donor/acceptor" evidence="7">
    <location>
        <position position="426"/>
    </location>
</feature>
<dbReference type="InterPro" id="IPR036365">
    <property type="entry name" value="PGBD-like_sf"/>
</dbReference>
<comment type="similarity">
    <text evidence="2">Belongs to the YkuD family.</text>
</comment>
<keyword evidence="5 7" id="KW-0573">Peptidoglycan synthesis</keyword>
<organism evidence="9 10">
    <name type="scientific">Flavobacterium suzhouense</name>
    <dbReference type="NCBI Taxonomy" id="1529638"/>
    <lineage>
        <taxon>Bacteria</taxon>
        <taxon>Pseudomonadati</taxon>
        <taxon>Bacteroidota</taxon>
        <taxon>Flavobacteriia</taxon>
        <taxon>Flavobacteriales</taxon>
        <taxon>Flavobacteriaceae</taxon>
        <taxon>Flavobacterium</taxon>
    </lineage>
</organism>